<dbReference type="PANTHER" id="PTHR45877">
    <property type="entry name" value="E3 UBIQUITIN-PROTEIN LIGASE SIAH2"/>
    <property type="match status" value="1"/>
</dbReference>
<dbReference type="AlphaFoldDB" id="A0AA38IL03"/>
<dbReference type="Proteomes" id="UP001168821">
    <property type="component" value="Unassembled WGS sequence"/>
</dbReference>
<dbReference type="Gene3D" id="3.30.40.10">
    <property type="entry name" value="Zinc/RING finger domain, C3HC4 (zinc finger)"/>
    <property type="match status" value="1"/>
</dbReference>
<dbReference type="PANTHER" id="PTHR45877:SF2">
    <property type="entry name" value="E3 UBIQUITIN-PROTEIN LIGASE SINA-RELATED"/>
    <property type="match status" value="1"/>
</dbReference>
<evidence type="ECO:0000313" key="1">
    <source>
        <dbReference type="EMBL" id="KAJ3657018.1"/>
    </source>
</evidence>
<dbReference type="GO" id="GO:0005737">
    <property type="term" value="C:cytoplasm"/>
    <property type="evidence" value="ECO:0007669"/>
    <property type="project" value="TreeGrafter"/>
</dbReference>
<dbReference type="InterPro" id="IPR004162">
    <property type="entry name" value="SINA-like_animal"/>
</dbReference>
<accession>A0AA38IL03</accession>
<proteinExistence type="predicted"/>
<dbReference type="GO" id="GO:0031624">
    <property type="term" value="F:ubiquitin conjugating enzyme binding"/>
    <property type="evidence" value="ECO:0007669"/>
    <property type="project" value="TreeGrafter"/>
</dbReference>
<organism evidence="1 2">
    <name type="scientific">Zophobas morio</name>
    <dbReference type="NCBI Taxonomy" id="2755281"/>
    <lineage>
        <taxon>Eukaryota</taxon>
        <taxon>Metazoa</taxon>
        <taxon>Ecdysozoa</taxon>
        <taxon>Arthropoda</taxon>
        <taxon>Hexapoda</taxon>
        <taxon>Insecta</taxon>
        <taxon>Pterygota</taxon>
        <taxon>Neoptera</taxon>
        <taxon>Endopterygota</taxon>
        <taxon>Coleoptera</taxon>
        <taxon>Polyphaga</taxon>
        <taxon>Cucujiformia</taxon>
        <taxon>Tenebrionidae</taxon>
        <taxon>Zophobas</taxon>
    </lineage>
</organism>
<keyword evidence="2" id="KW-1185">Reference proteome</keyword>
<protein>
    <submittedName>
        <fullName evidence="1">Uncharacterized protein</fullName>
    </submittedName>
</protein>
<evidence type="ECO:0000313" key="2">
    <source>
        <dbReference type="Proteomes" id="UP001168821"/>
    </source>
</evidence>
<gene>
    <name evidence="1" type="ORF">Zmor_016053</name>
</gene>
<dbReference type="EMBL" id="JALNTZ010000004">
    <property type="protein sequence ID" value="KAJ3657018.1"/>
    <property type="molecule type" value="Genomic_DNA"/>
</dbReference>
<dbReference type="GO" id="GO:0043161">
    <property type="term" value="P:proteasome-mediated ubiquitin-dependent protein catabolic process"/>
    <property type="evidence" value="ECO:0007669"/>
    <property type="project" value="TreeGrafter"/>
</dbReference>
<sequence length="103" mass="12200">MEKLEGDFSEDMHPIRLCQNRHTTCSDCHKKIERTWQTTRCPLCRGDLQLDPCPVKEQLYYALKVSCKLDGCRVEGYGKEVKRHERRCVFRVARCMNHVQTQK</sequence>
<comment type="caution">
    <text evidence="1">The sequence shown here is derived from an EMBL/GenBank/DDBJ whole genome shotgun (WGS) entry which is preliminary data.</text>
</comment>
<reference evidence="1" key="1">
    <citation type="journal article" date="2023" name="G3 (Bethesda)">
        <title>Whole genome assemblies of Zophobas morio and Tenebrio molitor.</title>
        <authorList>
            <person name="Kaur S."/>
            <person name="Stinson S.A."/>
            <person name="diCenzo G.C."/>
        </authorList>
    </citation>
    <scope>NUCLEOTIDE SEQUENCE</scope>
    <source>
        <strain evidence="1">QUZm001</strain>
    </source>
</reference>
<name>A0AA38IL03_9CUCU</name>
<dbReference type="GO" id="GO:0061630">
    <property type="term" value="F:ubiquitin protein ligase activity"/>
    <property type="evidence" value="ECO:0007669"/>
    <property type="project" value="TreeGrafter"/>
</dbReference>
<dbReference type="InterPro" id="IPR013083">
    <property type="entry name" value="Znf_RING/FYVE/PHD"/>
</dbReference>